<evidence type="ECO:0000313" key="2">
    <source>
        <dbReference type="Proteomes" id="UP000807342"/>
    </source>
</evidence>
<protein>
    <submittedName>
        <fullName evidence="1">Uncharacterized protein</fullName>
    </submittedName>
</protein>
<organism evidence="1 2">
    <name type="scientific">Macrolepiota fuliginosa MF-IS2</name>
    <dbReference type="NCBI Taxonomy" id="1400762"/>
    <lineage>
        <taxon>Eukaryota</taxon>
        <taxon>Fungi</taxon>
        <taxon>Dikarya</taxon>
        <taxon>Basidiomycota</taxon>
        <taxon>Agaricomycotina</taxon>
        <taxon>Agaricomycetes</taxon>
        <taxon>Agaricomycetidae</taxon>
        <taxon>Agaricales</taxon>
        <taxon>Agaricineae</taxon>
        <taxon>Agaricaceae</taxon>
        <taxon>Macrolepiota</taxon>
    </lineage>
</organism>
<proteinExistence type="predicted"/>
<evidence type="ECO:0000313" key="1">
    <source>
        <dbReference type="EMBL" id="KAF9443904.1"/>
    </source>
</evidence>
<reference evidence="1" key="1">
    <citation type="submission" date="2020-11" db="EMBL/GenBank/DDBJ databases">
        <authorList>
            <consortium name="DOE Joint Genome Institute"/>
            <person name="Ahrendt S."/>
            <person name="Riley R."/>
            <person name="Andreopoulos W."/>
            <person name="Labutti K."/>
            <person name="Pangilinan J."/>
            <person name="Ruiz-Duenas F.J."/>
            <person name="Barrasa J.M."/>
            <person name="Sanchez-Garcia M."/>
            <person name="Camarero S."/>
            <person name="Miyauchi S."/>
            <person name="Serrano A."/>
            <person name="Linde D."/>
            <person name="Babiker R."/>
            <person name="Drula E."/>
            <person name="Ayuso-Fernandez I."/>
            <person name="Pacheco R."/>
            <person name="Padilla G."/>
            <person name="Ferreira P."/>
            <person name="Barriuso J."/>
            <person name="Kellner H."/>
            <person name="Castanera R."/>
            <person name="Alfaro M."/>
            <person name="Ramirez L."/>
            <person name="Pisabarro A.G."/>
            <person name="Kuo A."/>
            <person name="Tritt A."/>
            <person name="Lipzen A."/>
            <person name="He G."/>
            <person name="Yan M."/>
            <person name="Ng V."/>
            <person name="Cullen D."/>
            <person name="Martin F."/>
            <person name="Rosso M.-N."/>
            <person name="Henrissat B."/>
            <person name="Hibbett D."/>
            <person name="Martinez A.T."/>
            <person name="Grigoriev I.V."/>
        </authorList>
    </citation>
    <scope>NUCLEOTIDE SEQUENCE</scope>
    <source>
        <strain evidence="1">MF-IS2</strain>
    </source>
</reference>
<comment type="caution">
    <text evidence="1">The sequence shown here is derived from an EMBL/GenBank/DDBJ whole genome shotgun (WGS) entry which is preliminary data.</text>
</comment>
<gene>
    <name evidence="1" type="ORF">P691DRAFT_787383</name>
</gene>
<dbReference type="Proteomes" id="UP000807342">
    <property type="component" value="Unassembled WGS sequence"/>
</dbReference>
<keyword evidence="2" id="KW-1185">Reference proteome</keyword>
<dbReference type="AlphaFoldDB" id="A0A9P6BZS4"/>
<dbReference type="EMBL" id="MU151423">
    <property type="protein sequence ID" value="KAF9443904.1"/>
    <property type="molecule type" value="Genomic_DNA"/>
</dbReference>
<accession>A0A9P6BZS4</accession>
<sequence length="118" mass="13200">MTCKPKAKAAASNTKLSDTTVTFLNAQNQDFCTKSIMQTLLLITLPKLVQVQVHHKLNTISFTYEAPTLPLPPTETYDKAEDFIPEDEANINLFNNALASLILWIRKDSFNNKTNSNA</sequence>
<name>A0A9P6BZS4_9AGAR</name>